<name>A0AAJ2DC58_SERFO</name>
<dbReference type="Proteomes" id="UP001224622">
    <property type="component" value="Unassembled WGS sequence"/>
</dbReference>
<evidence type="ECO:0000313" key="3">
    <source>
        <dbReference type="Proteomes" id="UP001224622"/>
    </source>
</evidence>
<feature type="transmembrane region" description="Helical" evidence="1">
    <location>
        <begin position="46"/>
        <end position="66"/>
    </location>
</feature>
<accession>A0AAJ2DC58</accession>
<dbReference type="AlphaFoldDB" id="A0AAJ2DC58"/>
<keyword evidence="1" id="KW-1133">Transmembrane helix</keyword>
<dbReference type="RefSeq" id="WP_309047395.1">
    <property type="nucleotide sequence ID" value="NZ_JAVIGA010000009.1"/>
</dbReference>
<reference evidence="2" key="1">
    <citation type="submission" date="2023-08" db="EMBL/GenBank/DDBJ databases">
        <title>The Comparative Genomic Analysis of Yersiniaceae from Polar Regions.</title>
        <authorList>
            <person name="Goncharov A."/>
            <person name="Aslanov B."/>
            <person name="Kolodzhieva V."/>
            <person name="Azarov D."/>
            <person name="Mochov A."/>
            <person name="Lebedeva E."/>
        </authorList>
    </citation>
    <scope>NUCLEOTIDE SEQUENCE</scope>
    <source>
        <strain evidence="2">Vf</strain>
    </source>
</reference>
<gene>
    <name evidence="2" type="ORF">RDT67_10985</name>
</gene>
<keyword evidence="1" id="KW-0812">Transmembrane</keyword>
<dbReference type="EMBL" id="JAVIGA010000009">
    <property type="protein sequence ID" value="MDQ9126955.1"/>
    <property type="molecule type" value="Genomic_DNA"/>
</dbReference>
<protein>
    <submittedName>
        <fullName evidence="2">Uncharacterized protein</fullName>
    </submittedName>
</protein>
<keyword evidence="1" id="KW-0472">Membrane</keyword>
<evidence type="ECO:0000256" key="1">
    <source>
        <dbReference type="SAM" id="Phobius"/>
    </source>
</evidence>
<organism evidence="2 3">
    <name type="scientific">Serratia fonticola</name>
    <dbReference type="NCBI Taxonomy" id="47917"/>
    <lineage>
        <taxon>Bacteria</taxon>
        <taxon>Pseudomonadati</taxon>
        <taxon>Pseudomonadota</taxon>
        <taxon>Gammaproteobacteria</taxon>
        <taxon>Enterobacterales</taxon>
        <taxon>Yersiniaceae</taxon>
        <taxon>Serratia</taxon>
    </lineage>
</organism>
<feature type="transmembrane region" description="Helical" evidence="1">
    <location>
        <begin position="72"/>
        <end position="93"/>
    </location>
</feature>
<evidence type="ECO:0000313" key="2">
    <source>
        <dbReference type="EMBL" id="MDQ9126955.1"/>
    </source>
</evidence>
<comment type="caution">
    <text evidence="2">The sequence shown here is derived from an EMBL/GenBank/DDBJ whole genome shotgun (WGS) entry which is preliminary data.</text>
</comment>
<sequence>MEKIKSVTRLLLESGFTRKEIKELQEKSKFFGIDLAFGVKDVGKRMLKATIVIFSLFLAFAAVIYIKQTLKTVIVFSAFLALLLLLSCFLTNIPRYAKSIIFYFKSDK</sequence>
<proteinExistence type="predicted"/>